<dbReference type="EMBL" id="LAZR01006047">
    <property type="protein sequence ID" value="KKM95144.1"/>
    <property type="molecule type" value="Genomic_DNA"/>
</dbReference>
<comment type="caution">
    <text evidence="1">The sequence shown here is derived from an EMBL/GenBank/DDBJ whole genome shotgun (WGS) entry which is preliminary data.</text>
</comment>
<evidence type="ECO:0000313" key="1">
    <source>
        <dbReference type="EMBL" id="KKM95144.1"/>
    </source>
</evidence>
<proteinExistence type="predicted"/>
<sequence>MESYIKILDKKQKLREVYEKLELISGIAQKVISIEEKRFGKLHKDFRQKAEIALEELRAKLNATVNEYRINLPRVIES</sequence>
<protein>
    <submittedName>
        <fullName evidence="1">Uncharacterized protein</fullName>
    </submittedName>
</protein>
<gene>
    <name evidence="1" type="ORF">LCGC14_1191080</name>
</gene>
<accession>A0A0F9LJB7</accession>
<organism evidence="1">
    <name type="scientific">marine sediment metagenome</name>
    <dbReference type="NCBI Taxonomy" id="412755"/>
    <lineage>
        <taxon>unclassified sequences</taxon>
        <taxon>metagenomes</taxon>
        <taxon>ecological metagenomes</taxon>
    </lineage>
</organism>
<dbReference type="AlphaFoldDB" id="A0A0F9LJB7"/>
<name>A0A0F9LJB7_9ZZZZ</name>
<reference evidence="1" key="1">
    <citation type="journal article" date="2015" name="Nature">
        <title>Complex archaea that bridge the gap between prokaryotes and eukaryotes.</title>
        <authorList>
            <person name="Spang A."/>
            <person name="Saw J.H."/>
            <person name="Jorgensen S.L."/>
            <person name="Zaremba-Niedzwiedzka K."/>
            <person name="Martijn J."/>
            <person name="Lind A.E."/>
            <person name="van Eijk R."/>
            <person name="Schleper C."/>
            <person name="Guy L."/>
            <person name="Ettema T.J."/>
        </authorList>
    </citation>
    <scope>NUCLEOTIDE SEQUENCE</scope>
</reference>